<evidence type="ECO:0000256" key="2">
    <source>
        <dbReference type="SAM" id="Phobius"/>
    </source>
</evidence>
<dbReference type="EMBL" id="NLAX01001139">
    <property type="protein sequence ID" value="PKS05783.1"/>
    <property type="molecule type" value="Genomic_DNA"/>
</dbReference>
<keyword evidence="2" id="KW-1133">Transmembrane helix</keyword>
<dbReference type="PANTHER" id="PTHR44360:SF1">
    <property type="entry name" value="DNAJ HOMOLOG SUBFAMILY B MEMBER 9"/>
    <property type="match status" value="1"/>
</dbReference>
<reference evidence="5 6" key="1">
    <citation type="journal article" date="2017" name="G3 (Bethesda)">
        <title>First Draft Genome Sequence of the Pathogenic Fungus Lomentospora prolificans (Formerly Scedosporium prolificans).</title>
        <authorList>
            <person name="Luo R."/>
            <person name="Zimin A."/>
            <person name="Workman R."/>
            <person name="Fan Y."/>
            <person name="Pertea G."/>
            <person name="Grossman N."/>
            <person name="Wear M.P."/>
            <person name="Jia B."/>
            <person name="Miller H."/>
            <person name="Casadevall A."/>
            <person name="Timp W."/>
            <person name="Zhang S.X."/>
            <person name="Salzberg S.L."/>
        </authorList>
    </citation>
    <scope>NUCLEOTIDE SEQUENCE [LARGE SCALE GENOMIC DNA]</scope>
    <source>
        <strain evidence="5 6">JHH-5317</strain>
    </source>
</reference>
<dbReference type="InterPro" id="IPR001623">
    <property type="entry name" value="DnaJ_domain"/>
</dbReference>
<dbReference type="GO" id="GO:0051087">
    <property type="term" value="F:protein-folding chaperone binding"/>
    <property type="evidence" value="ECO:0007669"/>
    <property type="project" value="TreeGrafter"/>
</dbReference>
<feature type="transmembrane region" description="Helical" evidence="2">
    <location>
        <begin position="12"/>
        <end position="30"/>
    </location>
</feature>
<evidence type="ECO:0000313" key="6">
    <source>
        <dbReference type="Proteomes" id="UP000233524"/>
    </source>
</evidence>
<dbReference type="STRING" id="41688.A0A2N3N026"/>
<dbReference type="CDD" id="cd06257">
    <property type="entry name" value="DnaJ"/>
    <property type="match status" value="1"/>
</dbReference>
<evidence type="ECO:0000259" key="4">
    <source>
        <dbReference type="PROSITE" id="PS50076"/>
    </source>
</evidence>
<name>A0A2N3N026_9PEZI</name>
<feature type="transmembrane region" description="Helical" evidence="2">
    <location>
        <begin position="51"/>
        <end position="69"/>
    </location>
</feature>
<dbReference type="AlphaFoldDB" id="A0A2N3N026"/>
<dbReference type="OrthoDB" id="436519at2759"/>
<feature type="transmembrane region" description="Helical" evidence="2">
    <location>
        <begin position="170"/>
        <end position="188"/>
    </location>
</feature>
<protein>
    <recommendedName>
        <fullName evidence="4">J domain-containing protein</fullName>
    </recommendedName>
</protein>
<gene>
    <name evidence="5" type="ORF">jhhlp_007612</name>
</gene>
<dbReference type="InterPro" id="IPR051948">
    <property type="entry name" value="Hsp70_co-chaperone_J-domain"/>
</dbReference>
<dbReference type="PANTHER" id="PTHR44360">
    <property type="entry name" value="DNAJ HOMOLOG SUBFAMILY B MEMBER 9"/>
    <property type="match status" value="1"/>
</dbReference>
<evidence type="ECO:0000256" key="1">
    <source>
        <dbReference type="ARBA" id="ARBA00023186"/>
    </source>
</evidence>
<dbReference type="Proteomes" id="UP000233524">
    <property type="component" value="Unassembled WGS sequence"/>
</dbReference>
<dbReference type="SUPFAM" id="SSF46565">
    <property type="entry name" value="Chaperone J-domain"/>
    <property type="match status" value="1"/>
</dbReference>
<dbReference type="Pfam" id="PF00226">
    <property type="entry name" value="DnaJ"/>
    <property type="match status" value="1"/>
</dbReference>
<dbReference type="PRINTS" id="PR00625">
    <property type="entry name" value="JDOMAIN"/>
</dbReference>
<organism evidence="5 6">
    <name type="scientific">Lomentospora prolificans</name>
    <dbReference type="NCBI Taxonomy" id="41688"/>
    <lineage>
        <taxon>Eukaryota</taxon>
        <taxon>Fungi</taxon>
        <taxon>Dikarya</taxon>
        <taxon>Ascomycota</taxon>
        <taxon>Pezizomycotina</taxon>
        <taxon>Sordariomycetes</taxon>
        <taxon>Hypocreomycetidae</taxon>
        <taxon>Microascales</taxon>
        <taxon>Microascaceae</taxon>
        <taxon>Lomentospora</taxon>
    </lineage>
</organism>
<evidence type="ECO:0000256" key="3">
    <source>
        <dbReference type="SAM" id="SignalP"/>
    </source>
</evidence>
<dbReference type="Gene3D" id="1.10.287.110">
    <property type="entry name" value="DnaJ domain"/>
    <property type="match status" value="1"/>
</dbReference>
<feature type="domain" description="J" evidence="4">
    <location>
        <begin position="76"/>
        <end position="142"/>
    </location>
</feature>
<dbReference type="InParanoid" id="A0A2N3N026"/>
<dbReference type="SMART" id="SM00271">
    <property type="entry name" value="DnaJ"/>
    <property type="match status" value="1"/>
</dbReference>
<dbReference type="GO" id="GO:0036503">
    <property type="term" value="P:ERAD pathway"/>
    <property type="evidence" value="ECO:0007669"/>
    <property type="project" value="TreeGrafter"/>
</dbReference>
<evidence type="ECO:0000313" key="5">
    <source>
        <dbReference type="EMBL" id="PKS05783.1"/>
    </source>
</evidence>
<proteinExistence type="predicted"/>
<sequence length="358" mass="40463">MSGTLSMIGWWFLPSLVAGWTQSIWYSVTIRAGDPKPTPGTPRWARDRRRIQILVISVYLLYTIYEASWDLRRQGNFYSYLGLPTSASEKEIKSRFRRLAAVHHPDKAAQGTTSDGSEFIRLKIAADTLLNEASRFAYERFGPAVVEWKNCASRYEYAFTGTVQYVVPHYIAYAAIQYVLGFFGYLDFARYWRWFMLVAMAAFELHITTRPSSTLLSVLNPVLESPLLGRHPPLLQYQLVSLARRLCVTFYIALSQIGPLLFPPRSPGQAADPDKAIHAQIDRATALAAEVDDLSGRLLDVELAPYKGDEDMLKSVRAKIAEWLVQNTIRADPMVKDAMGQSFKRRRMDAPAGAKGNR</sequence>
<feature type="signal peptide" evidence="3">
    <location>
        <begin position="1"/>
        <end position="19"/>
    </location>
</feature>
<dbReference type="VEuPathDB" id="FungiDB:jhhlp_007612"/>
<dbReference type="GO" id="GO:0051787">
    <property type="term" value="F:misfolded protein binding"/>
    <property type="evidence" value="ECO:0007669"/>
    <property type="project" value="TreeGrafter"/>
</dbReference>
<keyword evidence="2" id="KW-0472">Membrane</keyword>
<keyword evidence="1" id="KW-0143">Chaperone</keyword>
<dbReference type="GO" id="GO:0005783">
    <property type="term" value="C:endoplasmic reticulum"/>
    <property type="evidence" value="ECO:0007669"/>
    <property type="project" value="TreeGrafter"/>
</dbReference>
<keyword evidence="6" id="KW-1185">Reference proteome</keyword>
<dbReference type="InterPro" id="IPR036869">
    <property type="entry name" value="J_dom_sf"/>
</dbReference>
<feature type="chain" id="PRO_5014891258" description="J domain-containing protein" evidence="3">
    <location>
        <begin position="20"/>
        <end position="358"/>
    </location>
</feature>
<keyword evidence="3" id="KW-0732">Signal</keyword>
<dbReference type="PROSITE" id="PS50076">
    <property type="entry name" value="DNAJ_2"/>
    <property type="match status" value="1"/>
</dbReference>
<keyword evidence="2" id="KW-0812">Transmembrane</keyword>
<comment type="caution">
    <text evidence="5">The sequence shown here is derived from an EMBL/GenBank/DDBJ whole genome shotgun (WGS) entry which is preliminary data.</text>
</comment>
<accession>A0A2N3N026</accession>